<dbReference type="InterPro" id="IPR050879">
    <property type="entry name" value="Acyltransferase_3"/>
</dbReference>
<gene>
    <name evidence="3" type="ORF">CXG46_09820</name>
    <name evidence="4" type="ORF">SAMN05192575_1147</name>
</gene>
<evidence type="ECO:0000313" key="6">
    <source>
        <dbReference type="Proteomes" id="UP000233565"/>
    </source>
</evidence>
<dbReference type="EMBL" id="PJBV01000015">
    <property type="protein sequence ID" value="PKH41372.1"/>
    <property type="molecule type" value="Genomic_DNA"/>
</dbReference>
<dbReference type="PANTHER" id="PTHR23028">
    <property type="entry name" value="ACETYLTRANSFERASE"/>
    <property type="match status" value="1"/>
</dbReference>
<evidence type="ECO:0000256" key="1">
    <source>
        <dbReference type="SAM" id="Phobius"/>
    </source>
</evidence>
<dbReference type="RefSeq" id="WP_091201452.1">
    <property type="nucleotide sequence ID" value="NZ_FOKC01000014.1"/>
</dbReference>
<dbReference type="Proteomes" id="UP000233565">
    <property type="component" value="Unassembled WGS sequence"/>
</dbReference>
<dbReference type="GO" id="GO:0016787">
    <property type="term" value="F:hydrolase activity"/>
    <property type="evidence" value="ECO:0007669"/>
    <property type="project" value="UniProtKB-KW"/>
</dbReference>
<feature type="transmembrane region" description="Helical" evidence="1">
    <location>
        <begin position="313"/>
        <end position="332"/>
    </location>
</feature>
<accession>A0A1I1B562</accession>
<feature type="transmembrane region" description="Helical" evidence="1">
    <location>
        <begin position="344"/>
        <end position="364"/>
    </location>
</feature>
<dbReference type="GO" id="GO:0016020">
    <property type="term" value="C:membrane"/>
    <property type="evidence" value="ECO:0007669"/>
    <property type="project" value="TreeGrafter"/>
</dbReference>
<dbReference type="EMBL" id="FOKC01000014">
    <property type="protein sequence ID" value="SFB45485.1"/>
    <property type="molecule type" value="Genomic_DNA"/>
</dbReference>
<dbReference type="InterPro" id="IPR002656">
    <property type="entry name" value="Acyl_transf_3_dom"/>
</dbReference>
<evidence type="ECO:0000313" key="4">
    <source>
        <dbReference type="EMBL" id="SFB45485.1"/>
    </source>
</evidence>
<reference evidence="4" key="1">
    <citation type="submission" date="2016-10" db="EMBL/GenBank/DDBJ databases">
        <authorList>
            <person name="de Groot N.N."/>
        </authorList>
    </citation>
    <scope>NUCLEOTIDE SEQUENCE [LARGE SCALE GENOMIC DNA]</scope>
    <source>
        <strain evidence="4">CGMCC 1.10697</strain>
    </source>
</reference>
<dbReference type="Proteomes" id="UP000199113">
    <property type="component" value="Unassembled WGS sequence"/>
</dbReference>
<keyword evidence="4" id="KW-0808">Transferase</keyword>
<feature type="domain" description="Acyltransferase 3" evidence="2">
    <location>
        <begin position="31"/>
        <end position="364"/>
    </location>
</feature>
<feature type="transmembrane region" description="Helical" evidence="1">
    <location>
        <begin position="192"/>
        <end position="210"/>
    </location>
</feature>
<protein>
    <submittedName>
        <fullName evidence="3 4">Acyltransferase</fullName>
    </submittedName>
</protein>
<dbReference type="OrthoDB" id="4865110at2"/>
<organism evidence="4 5">
    <name type="scientific">Nocardioides alpinus</name>
    <dbReference type="NCBI Taxonomy" id="748909"/>
    <lineage>
        <taxon>Bacteria</taxon>
        <taxon>Bacillati</taxon>
        <taxon>Actinomycetota</taxon>
        <taxon>Actinomycetes</taxon>
        <taxon>Propionibacteriales</taxon>
        <taxon>Nocardioidaceae</taxon>
        <taxon>Nocardioides</taxon>
    </lineage>
</organism>
<dbReference type="GO" id="GO:0016747">
    <property type="term" value="F:acyltransferase activity, transferring groups other than amino-acyl groups"/>
    <property type="evidence" value="ECO:0007669"/>
    <property type="project" value="InterPro"/>
</dbReference>
<keyword evidence="4" id="KW-0012">Acyltransferase</keyword>
<name>A0A1I1B562_9ACTN</name>
<keyword evidence="1" id="KW-1133">Transmembrane helix</keyword>
<dbReference type="AlphaFoldDB" id="A0A1I1B562"/>
<keyword evidence="4" id="KW-0378">Hydrolase</keyword>
<feature type="transmembrane region" description="Helical" evidence="1">
    <location>
        <begin position="279"/>
        <end position="301"/>
    </location>
</feature>
<proteinExistence type="predicted"/>
<keyword evidence="1" id="KW-0812">Transmembrane</keyword>
<feature type="transmembrane region" description="Helical" evidence="1">
    <location>
        <begin position="106"/>
        <end position="126"/>
    </location>
</feature>
<dbReference type="GO" id="GO:0009103">
    <property type="term" value="P:lipopolysaccharide biosynthetic process"/>
    <property type="evidence" value="ECO:0007669"/>
    <property type="project" value="TreeGrafter"/>
</dbReference>
<feature type="transmembrane region" description="Helical" evidence="1">
    <location>
        <begin position="33"/>
        <end position="53"/>
    </location>
</feature>
<feature type="transmembrane region" description="Helical" evidence="1">
    <location>
        <begin position="167"/>
        <end position="185"/>
    </location>
</feature>
<keyword evidence="6" id="KW-1185">Reference proteome</keyword>
<dbReference type="PANTHER" id="PTHR23028:SF53">
    <property type="entry name" value="ACYL_TRANSF_3 DOMAIN-CONTAINING PROTEIN"/>
    <property type="match status" value="1"/>
</dbReference>
<feature type="transmembrane region" description="Helical" evidence="1">
    <location>
        <begin position="65"/>
        <end position="85"/>
    </location>
</feature>
<evidence type="ECO:0000313" key="3">
    <source>
        <dbReference type="EMBL" id="PKH41372.1"/>
    </source>
</evidence>
<evidence type="ECO:0000313" key="5">
    <source>
        <dbReference type="Proteomes" id="UP000199113"/>
    </source>
</evidence>
<dbReference type="STRING" id="748909.SAMN05192575_1147"/>
<keyword evidence="1" id="KW-0472">Membrane</keyword>
<evidence type="ECO:0000259" key="2">
    <source>
        <dbReference type="Pfam" id="PF01757"/>
    </source>
</evidence>
<sequence length="410" mass="46103">MSSSTLGPASPAHTGGTATEGMNASRRIALIDGIRGVAIVLVVLSHGWVLWPIERIDETAWIRPLFRSGNFAVTVFLVAAGYLSYVSLASRGIHHMRPGVTFVRRVLRVGPSLWLLLAAVLVVSTLDSTDETTASDNVDSVWHVLTYTWNWYVQGNLMTSRPDFGHLWYLSVDMQAFVITAAVLYMMRRRPVGVLFVLGGLLLLLTWWRFHVTDTEFVFQVLVRTTARMDPFVVGVMLGATLPLVRRLDLPQRALRWTSTATLVALVPLAYYCSRDERFLGWGVTLLELDLALLFGAAVLLTRAPRAVGVLSVRPLAFLGRHSLLLYIWHYPVFTFLARHTEDWAWFLRTAVAILLTVLISLAAHRMVERRATELLSHPLWREADNGLVPFTRARATSIWSRTLQQVKHP</sequence>
<reference evidence="3 6" key="2">
    <citation type="submission" date="2017-12" db="EMBL/GenBank/DDBJ databases">
        <title>Pharmacopeia of the Arctic Ocean.</title>
        <authorList>
            <person name="Collins E."/>
            <person name="Ducluzeau A.-L."/>
        </authorList>
    </citation>
    <scope>NUCLEOTIDE SEQUENCE [LARGE SCALE GENOMIC DNA]</scope>
    <source>
        <strain evidence="3 6">DSM 23325</strain>
    </source>
</reference>
<dbReference type="Pfam" id="PF01757">
    <property type="entry name" value="Acyl_transf_3"/>
    <property type="match status" value="1"/>
</dbReference>